<reference evidence="2 3" key="1">
    <citation type="journal article" date="2015" name="Int. J. Syst. Evol. Microbiol.">
        <title>Methanoculleus taiwanensis sp. nov., a methanogen isolated from deep marine sediment at the deformation front area near Taiwan.</title>
        <authorList>
            <person name="Weng C.Y."/>
            <person name="Chen S.C."/>
            <person name="Lai M.C."/>
            <person name="Wu S.Y."/>
            <person name="Lin S."/>
            <person name="Yang T.F."/>
            <person name="Chen P.C."/>
        </authorList>
    </citation>
    <scope>NUCLEOTIDE SEQUENCE [LARGE SCALE GENOMIC DNA]</scope>
    <source>
        <strain evidence="2 3">CYW4</strain>
    </source>
</reference>
<dbReference type="InterPro" id="IPR001932">
    <property type="entry name" value="PPM-type_phosphatase-like_dom"/>
</dbReference>
<dbReference type="RefSeq" id="WP_128694989.1">
    <property type="nucleotide sequence ID" value="NZ_LHQS01000004.1"/>
</dbReference>
<dbReference type="InterPro" id="IPR015655">
    <property type="entry name" value="PP2C"/>
</dbReference>
<proteinExistence type="predicted"/>
<gene>
    <name evidence="2" type="ORF">ABH15_12865</name>
</gene>
<sequence length="239" mass="25524">MPLSKGTVTSVSDQGKRARNEDALFTGEVGRYLICAVADGLGGHAAGDVASTTAIRILTETLKESLPHPDPAALLTIGFRRANAGICRYNQENGLNAGTTLTAALIDEERLCRIATVGDSRAYIATGDAIWHTKDHSYVQELVDAGVINAREAIGHPKKNILTQALGLAETVSVDTYEKDLRNATLLLSTDGLHDYIPEERIRKILLSGDPREACRQLVAAAIAGTSSDNITAIIARFC</sequence>
<dbReference type="Pfam" id="PF13672">
    <property type="entry name" value="PP2C_2"/>
    <property type="match status" value="1"/>
</dbReference>
<comment type="caution">
    <text evidence="2">The sequence shown here is derived from an EMBL/GenBank/DDBJ whole genome shotgun (WGS) entry which is preliminary data.</text>
</comment>
<dbReference type="OrthoDB" id="198002at2157"/>
<protein>
    <submittedName>
        <fullName evidence="2">Protein phosphatase</fullName>
    </submittedName>
</protein>
<evidence type="ECO:0000313" key="2">
    <source>
        <dbReference type="EMBL" id="RXE55208.1"/>
    </source>
</evidence>
<dbReference type="SMART" id="SM00332">
    <property type="entry name" value="PP2Cc"/>
    <property type="match status" value="1"/>
</dbReference>
<dbReference type="Gene3D" id="3.60.40.10">
    <property type="entry name" value="PPM-type phosphatase domain"/>
    <property type="match status" value="1"/>
</dbReference>
<feature type="domain" description="PPM-type phosphatase" evidence="1">
    <location>
        <begin position="7"/>
        <end position="238"/>
    </location>
</feature>
<dbReference type="SMART" id="SM00331">
    <property type="entry name" value="PP2C_SIG"/>
    <property type="match status" value="1"/>
</dbReference>
<dbReference type="CDD" id="cd00143">
    <property type="entry name" value="PP2Cc"/>
    <property type="match status" value="1"/>
</dbReference>
<dbReference type="GO" id="GO:0004722">
    <property type="term" value="F:protein serine/threonine phosphatase activity"/>
    <property type="evidence" value="ECO:0007669"/>
    <property type="project" value="InterPro"/>
</dbReference>
<dbReference type="PROSITE" id="PS51746">
    <property type="entry name" value="PPM_2"/>
    <property type="match status" value="1"/>
</dbReference>
<dbReference type="EMBL" id="LHQS01000004">
    <property type="protein sequence ID" value="RXE55208.1"/>
    <property type="molecule type" value="Genomic_DNA"/>
</dbReference>
<dbReference type="InterPro" id="IPR036457">
    <property type="entry name" value="PPM-type-like_dom_sf"/>
</dbReference>
<dbReference type="AlphaFoldDB" id="A0A498GXI3"/>
<evidence type="ECO:0000313" key="3">
    <source>
        <dbReference type="Proteomes" id="UP000290932"/>
    </source>
</evidence>
<dbReference type="PANTHER" id="PTHR13832:SF827">
    <property type="entry name" value="PROTEIN PHOSPHATASE 1L"/>
    <property type="match status" value="1"/>
</dbReference>
<evidence type="ECO:0000259" key="1">
    <source>
        <dbReference type="PROSITE" id="PS51746"/>
    </source>
</evidence>
<accession>A0A498GXI3</accession>
<dbReference type="SUPFAM" id="SSF81606">
    <property type="entry name" value="PP2C-like"/>
    <property type="match status" value="1"/>
</dbReference>
<dbReference type="PANTHER" id="PTHR13832">
    <property type="entry name" value="PROTEIN PHOSPHATASE 2C"/>
    <property type="match status" value="1"/>
</dbReference>
<organism evidence="2 3">
    <name type="scientific">Methanoculleus taiwanensis</name>
    <dbReference type="NCBI Taxonomy" id="1550565"/>
    <lineage>
        <taxon>Archaea</taxon>
        <taxon>Methanobacteriati</taxon>
        <taxon>Methanobacteriota</taxon>
        <taxon>Stenosarchaea group</taxon>
        <taxon>Methanomicrobia</taxon>
        <taxon>Methanomicrobiales</taxon>
        <taxon>Methanomicrobiaceae</taxon>
        <taxon>Methanoculleus</taxon>
    </lineage>
</organism>
<name>A0A498GXI3_9EURY</name>
<keyword evidence="3" id="KW-1185">Reference proteome</keyword>
<dbReference type="Proteomes" id="UP000290932">
    <property type="component" value="Unassembled WGS sequence"/>
</dbReference>